<keyword evidence="2" id="KW-0472">Membrane</keyword>
<evidence type="ECO:0000313" key="6">
    <source>
        <dbReference type="Proteomes" id="UP000887013"/>
    </source>
</evidence>
<dbReference type="EMBL" id="BMAW01104480">
    <property type="protein sequence ID" value="GFT14728.1"/>
    <property type="molecule type" value="Genomic_DNA"/>
</dbReference>
<feature type="transmembrane region" description="Helical" evidence="2">
    <location>
        <begin position="222"/>
        <end position="245"/>
    </location>
</feature>
<dbReference type="Proteomes" id="UP000887013">
    <property type="component" value="Unassembled WGS sequence"/>
</dbReference>
<evidence type="ECO:0000259" key="4">
    <source>
        <dbReference type="Pfam" id="PF16177"/>
    </source>
</evidence>
<dbReference type="Pfam" id="PF16177">
    <property type="entry name" value="ACAS_N"/>
    <property type="match status" value="1"/>
</dbReference>
<comment type="similarity">
    <text evidence="1">Belongs to the ATP-dependent AMP-binding enzyme family.</text>
</comment>
<dbReference type="Gene3D" id="3.40.50.12780">
    <property type="entry name" value="N-terminal domain of ligase-like"/>
    <property type="match status" value="1"/>
</dbReference>
<reference evidence="5" key="1">
    <citation type="submission" date="2020-08" db="EMBL/GenBank/DDBJ databases">
        <title>Multicomponent nature underlies the extraordinary mechanical properties of spider dragline silk.</title>
        <authorList>
            <person name="Kono N."/>
            <person name="Nakamura H."/>
            <person name="Mori M."/>
            <person name="Yoshida Y."/>
            <person name="Ohtoshi R."/>
            <person name="Malay A.D."/>
            <person name="Moran D.A.P."/>
            <person name="Tomita M."/>
            <person name="Numata K."/>
            <person name="Arakawa K."/>
        </authorList>
    </citation>
    <scope>NUCLEOTIDE SEQUENCE</scope>
</reference>
<dbReference type="InterPro" id="IPR032387">
    <property type="entry name" value="ACAS_N"/>
</dbReference>
<dbReference type="SUPFAM" id="SSF56801">
    <property type="entry name" value="Acetyl-CoA synthetase-like"/>
    <property type="match status" value="1"/>
</dbReference>
<dbReference type="InterPro" id="IPR000873">
    <property type="entry name" value="AMP-dep_synth/lig_dom"/>
</dbReference>
<evidence type="ECO:0000256" key="2">
    <source>
        <dbReference type="SAM" id="Phobius"/>
    </source>
</evidence>
<organism evidence="5 6">
    <name type="scientific">Nephila pilipes</name>
    <name type="common">Giant wood spider</name>
    <name type="synonym">Nephila maculata</name>
    <dbReference type="NCBI Taxonomy" id="299642"/>
    <lineage>
        <taxon>Eukaryota</taxon>
        <taxon>Metazoa</taxon>
        <taxon>Ecdysozoa</taxon>
        <taxon>Arthropoda</taxon>
        <taxon>Chelicerata</taxon>
        <taxon>Arachnida</taxon>
        <taxon>Araneae</taxon>
        <taxon>Araneomorphae</taxon>
        <taxon>Entelegynae</taxon>
        <taxon>Araneoidea</taxon>
        <taxon>Nephilidae</taxon>
        <taxon>Nephila</taxon>
    </lineage>
</organism>
<evidence type="ECO:0000256" key="1">
    <source>
        <dbReference type="ARBA" id="ARBA00006432"/>
    </source>
</evidence>
<dbReference type="InterPro" id="IPR042099">
    <property type="entry name" value="ANL_N_sf"/>
</dbReference>
<sequence>MSSSLIYKTQTVNGTFEGHKKACYESRTVSGTCEDNTKFVYKNKTLNGTCGDNKKTEALNGEQIYATQLRKVEPYLAWNKKVTGTTTEKFKKIIEQNYNVKLDSYWDLHKWSIDNCESFWAEIWNYFKVIASKDYEQVLVKTGPGFLDNKWFAGASLNYAENLLRIRDDRIALACLDEEGNFEEITYAQLFEEVKLYAAAFRKNGLRKGDTVCCMINNRKEAVIGCLAAASIGAIWTGIQAFYGAKSAAKIVNRLGPKFFLVCDGFEIENLDCRIIDKVPTIIENTPSIKKVIVVPTREETLSKGISHIRNSCYLSEFLESGKQPDGSVPDLIFEQLPFDHPLFIICTSGTTGLPKAPVHGAGTFLPLLIDVAFHWNLKPGDTLFNFVPVK</sequence>
<dbReference type="GO" id="GO:0030729">
    <property type="term" value="F:acetoacetate-CoA ligase activity"/>
    <property type="evidence" value="ECO:0007669"/>
    <property type="project" value="TreeGrafter"/>
</dbReference>
<keyword evidence="2" id="KW-1133">Transmembrane helix</keyword>
<proteinExistence type="inferred from homology"/>
<dbReference type="Pfam" id="PF00501">
    <property type="entry name" value="AMP-binding"/>
    <property type="match status" value="1"/>
</dbReference>
<feature type="domain" description="Acetyl-coenzyme A synthetase N-terminal" evidence="4">
    <location>
        <begin position="105"/>
        <end position="162"/>
    </location>
</feature>
<keyword evidence="2" id="KW-0812">Transmembrane</keyword>
<dbReference type="PROSITE" id="PS00455">
    <property type="entry name" value="AMP_BINDING"/>
    <property type="match status" value="1"/>
</dbReference>
<dbReference type="InterPro" id="IPR020845">
    <property type="entry name" value="AMP-binding_CS"/>
</dbReference>
<feature type="domain" description="AMP-dependent synthetase/ligase" evidence="3">
    <location>
        <begin position="169"/>
        <end position="390"/>
    </location>
</feature>
<dbReference type="AlphaFoldDB" id="A0A8X6TGM1"/>
<dbReference type="OrthoDB" id="10253869at2759"/>
<protein>
    <submittedName>
        <fullName evidence="5">Acetoacetyl-CoA synthetase</fullName>
    </submittedName>
</protein>
<dbReference type="PANTHER" id="PTHR42921">
    <property type="entry name" value="ACETOACETYL-COA SYNTHETASE"/>
    <property type="match status" value="1"/>
</dbReference>
<accession>A0A8X6TGM1</accession>
<gene>
    <name evidence="5" type="primary">AACS</name>
    <name evidence="5" type="ORF">NPIL_153301</name>
</gene>
<comment type="caution">
    <text evidence="5">The sequence shown here is derived from an EMBL/GenBank/DDBJ whole genome shotgun (WGS) entry which is preliminary data.</text>
</comment>
<evidence type="ECO:0000313" key="5">
    <source>
        <dbReference type="EMBL" id="GFT14728.1"/>
    </source>
</evidence>
<name>A0A8X6TGM1_NEPPI</name>
<keyword evidence="6" id="KW-1185">Reference proteome</keyword>
<dbReference type="PANTHER" id="PTHR42921:SF1">
    <property type="entry name" value="ACETOACETYL-COA SYNTHETASE"/>
    <property type="match status" value="1"/>
</dbReference>
<evidence type="ECO:0000259" key="3">
    <source>
        <dbReference type="Pfam" id="PF00501"/>
    </source>
</evidence>